<protein>
    <recommendedName>
        <fullName evidence="5">Secreted protein</fullName>
    </recommendedName>
</protein>
<dbReference type="Proteomes" id="UP000006365">
    <property type="component" value="Chromosome"/>
</dbReference>
<proteinExistence type="predicted"/>
<evidence type="ECO:0008006" key="5">
    <source>
        <dbReference type="Google" id="ProtNLM"/>
    </source>
</evidence>
<dbReference type="AlphaFoldDB" id="A0A7U3YKR9"/>
<reference evidence="3 4" key="1">
    <citation type="journal article" date="2011" name="Stand. Genomic Sci.">
        <title>Complete genome sequence of Desulfobulbus propionicus type strain (1pr3).</title>
        <authorList>
            <person name="Pagani I."/>
            <person name="Lapidus A."/>
            <person name="Nolan M."/>
            <person name="Lucas S."/>
            <person name="Hammon N."/>
            <person name="Deshpande S."/>
            <person name="Cheng J.F."/>
            <person name="Chertkov O."/>
            <person name="Davenport K."/>
            <person name="Tapia R."/>
            <person name="Han C."/>
            <person name="Goodwin L."/>
            <person name="Pitluck S."/>
            <person name="Liolios K."/>
            <person name="Mavromatis K."/>
            <person name="Ivanova N."/>
            <person name="Mikhailova N."/>
            <person name="Pati A."/>
            <person name="Chen A."/>
            <person name="Palaniappan K."/>
            <person name="Land M."/>
            <person name="Hauser L."/>
            <person name="Chang Y.J."/>
            <person name="Jeffries C.D."/>
            <person name="Detter J.C."/>
            <person name="Brambilla E."/>
            <person name="Kannan K.P."/>
            <person name="Djao O.D."/>
            <person name="Rohde M."/>
            <person name="Pukall R."/>
            <person name="Spring S."/>
            <person name="Goker M."/>
            <person name="Sikorski J."/>
            <person name="Woyke T."/>
            <person name="Bristow J."/>
            <person name="Eisen J.A."/>
            <person name="Markowitz V."/>
            <person name="Hugenholtz P."/>
            <person name="Kyrpides N.C."/>
            <person name="Klenk H.P."/>
        </authorList>
    </citation>
    <scope>NUCLEOTIDE SEQUENCE [LARGE SCALE GENOMIC DNA]</scope>
    <source>
        <strain evidence="4">ATCC 33891 / DSM 2032 / 1pr3</strain>
    </source>
</reference>
<sequence>MKLPRPTHLILLLLILIVCLAPCLQAAEPDGLPTEHVQTAVTPQEAGNAPPRTDPSESQENIHVLKQRYGQDPTGVRARLGLCRRGHHGGHGMHRGQACPQQRYRGGERWRSR</sequence>
<evidence type="ECO:0000256" key="2">
    <source>
        <dbReference type="SAM" id="SignalP"/>
    </source>
</evidence>
<accession>A0A7U3YKR9</accession>
<dbReference type="KEGG" id="dpr:Despr_1036"/>
<dbReference type="RefSeq" id="WP_015723751.1">
    <property type="nucleotide sequence ID" value="NC_014972.1"/>
</dbReference>
<feature type="region of interest" description="Disordered" evidence="1">
    <location>
        <begin position="86"/>
        <end position="113"/>
    </location>
</feature>
<name>A0A7U3YKR9_DESPD</name>
<feature type="signal peptide" evidence="2">
    <location>
        <begin position="1"/>
        <end position="26"/>
    </location>
</feature>
<dbReference type="EMBL" id="CP002364">
    <property type="protein sequence ID" value="ADW17208.1"/>
    <property type="molecule type" value="Genomic_DNA"/>
</dbReference>
<evidence type="ECO:0000313" key="3">
    <source>
        <dbReference type="EMBL" id="ADW17208.1"/>
    </source>
</evidence>
<gene>
    <name evidence="3" type="ordered locus">Despr_1036</name>
</gene>
<evidence type="ECO:0000256" key="1">
    <source>
        <dbReference type="SAM" id="MobiDB-lite"/>
    </source>
</evidence>
<keyword evidence="2" id="KW-0732">Signal</keyword>
<keyword evidence="4" id="KW-1185">Reference proteome</keyword>
<organism evidence="3 4">
    <name type="scientific">Desulfobulbus propionicus (strain ATCC 33891 / DSM 2032 / VKM B-1956 / 1pr3)</name>
    <dbReference type="NCBI Taxonomy" id="577650"/>
    <lineage>
        <taxon>Bacteria</taxon>
        <taxon>Pseudomonadati</taxon>
        <taxon>Thermodesulfobacteriota</taxon>
        <taxon>Desulfobulbia</taxon>
        <taxon>Desulfobulbales</taxon>
        <taxon>Desulfobulbaceae</taxon>
        <taxon>Desulfobulbus</taxon>
    </lineage>
</organism>
<feature type="chain" id="PRO_5030589709" description="Secreted protein" evidence="2">
    <location>
        <begin position="27"/>
        <end position="113"/>
    </location>
</feature>
<evidence type="ECO:0000313" key="4">
    <source>
        <dbReference type="Proteomes" id="UP000006365"/>
    </source>
</evidence>